<dbReference type="Proteomes" id="UP001237642">
    <property type="component" value="Unassembled WGS sequence"/>
</dbReference>
<reference evidence="1" key="2">
    <citation type="submission" date="2023-05" db="EMBL/GenBank/DDBJ databases">
        <authorList>
            <person name="Schelkunov M.I."/>
        </authorList>
    </citation>
    <scope>NUCLEOTIDE SEQUENCE</scope>
    <source>
        <strain evidence="1">Hsosn_3</strain>
        <tissue evidence="1">Leaf</tissue>
    </source>
</reference>
<protein>
    <submittedName>
        <fullName evidence="1">Extra-large guanine nucleotide-binding protein 1</fullName>
    </submittedName>
</protein>
<gene>
    <name evidence="1" type="ORF">POM88_015942</name>
</gene>
<accession>A0AAD8IMK4</accession>
<sequence length="181" mass="20454">MAEVVVGLESSLALQEKSTEWSMSVNQVPPELVIVNGKPLCQEELVELLGCPNPPRKLKPRKYWYDKSSGLWGMEGKKPCQFITPELNVGNCMWRNASNGNTNILVNDREITKPELLMMMIAGINCEGQPEFWSSPDGSFQEVGQVRVYERIWSKPRIKLLCSFLSLPIPLSSANSDKKRR</sequence>
<dbReference type="PANTHER" id="PTHR36486">
    <property type="entry name" value="OS01G0977800 PROTEIN"/>
    <property type="match status" value="1"/>
</dbReference>
<dbReference type="PANTHER" id="PTHR36486:SF4">
    <property type="entry name" value="PH DOMAIN-CONTAINING PROTEIN"/>
    <property type="match status" value="1"/>
</dbReference>
<name>A0AAD8IMK4_9APIA</name>
<dbReference type="AlphaFoldDB" id="A0AAD8IMK4"/>
<keyword evidence="2" id="KW-1185">Reference proteome</keyword>
<organism evidence="1 2">
    <name type="scientific">Heracleum sosnowskyi</name>
    <dbReference type="NCBI Taxonomy" id="360622"/>
    <lineage>
        <taxon>Eukaryota</taxon>
        <taxon>Viridiplantae</taxon>
        <taxon>Streptophyta</taxon>
        <taxon>Embryophyta</taxon>
        <taxon>Tracheophyta</taxon>
        <taxon>Spermatophyta</taxon>
        <taxon>Magnoliopsida</taxon>
        <taxon>eudicotyledons</taxon>
        <taxon>Gunneridae</taxon>
        <taxon>Pentapetalae</taxon>
        <taxon>asterids</taxon>
        <taxon>campanulids</taxon>
        <taxon>Apiales</taxon>
        <taxon>Apiaceae</taxon>
        <taxon>Apioideae</taxon>
        <taxon>apioid superclade</taxon>
        <taxon>Tordylieae</taxon>
        <taxon>Tordyliinae</taxon>
        <taxon>Heracleum</taxon>
    </lineage>
</organism>
<proteinExistence type="predicted"/>
<reference evidence="1" key="1">
    <citation type="submission" date="2023-02" db="EMBL/GenBank/DDBJ databases">
        <title>Genome of toxic invasive species Heracleum sosnowskyi carries increased number of genes despite the absence of recent whole-genome duplications.</title>
        <authorList>
            <person name="Schelkunov M."/>
            <person name="Shtratnikova V."/>
            <person name="Makarenko M."/>
            <person name="Klepikova A."/>
            <person name="Omelchenko D."/>
            <person name="Novikova G."/>
            <person name="Obukhova E."/>
            <person name="Bogdanov V."/>
            <person name="Penin A."/>
            <person name="Logacheva M."/>
        </authorList>
    </citation>
    <scope>NUCLEOTIDE SEQUENCE</scope>
    <source>
        <strain evidence="1">Hsosn_3</strain>
        <tissue evidence="1">Leaf</tissue>
    </source>
</reference>
<comment type="caution">
    <text evidence="1">The sequence shown here is derived from an EMBL/GenBank/DDBJ whole genome shotgun (WGS) entry which is preliminary data.</text>
</comment>
<dbReference type="InterPro" id="IPR053057">
    <property type="entry name" value="XLG_GTP-binding"/>
</dbReference>
<evidence type="ECO:0000313" key="2">
    <source>
        <dbReference type="Proteomes" id="UP001237642"/>
    </source>
</evidence>
<evidence type="ECO:0000313" key="1">
    <source>
        <dbReference type="EMBL" id="KAK1387764.1"/>
    </source>
</evidence>
<dbReference type="EMBL" id="JAUIZM010000004">
    <property type="protein sequence ID" value="KAK1387764.1"/>
    <property type="molecule type" value="Genomic_DNA"/>
</dbReference>